<keyword evidence="6" id="KW-1185">Reference proteome</keyword>
<keyword evidence="1" id="KW-0805">Transcription regulation</keyword>
<evidence type="ECO:0000313" key="5">
    <source>
        <dbReference type="EMBL" id="RKQ15678.1"/>
    </source>
</evidence>
<dbReference type="CDD" id="cd07377">
    <property type="entry name" value="WHTH_GntR"/>
    <property type="match status" value="1"/>
</dbReference>
<evidence type="ECO:0000256" key="1">
    <source>
        <dbReference type="ARBA" id="ARBA00023015"/>
    </source>
</evidence>
<keyword evidence="3" id="KW-0804">Transcription</keyword>
<dbReference type="PRINTS" id="PR00035">
    <property type="entry name" value="HTHGNTR"/>
</dbReference>
<evidence type="ECO:0000313" key="6">
    <source>
        <dbReference type="Proteomes" id="UP000281813"/>
    </source>
</evidence>
<comment type="caution">
    <text evidence="5">The sequence shown here is derived from an EMBL/GenBank/DDBJ whole genome shotgun (WGS) entry which is preliminary data.</text>
</comment>
<dbReference type="PANTHER" id="PTHR30146">
    <property type="entry name" value="LACI-RELATED TRANSCRIPTIONAL REPRESSOR"/>
    <property type="match status" value="1"/>
</dbReference>
<gene>
    <name evidence="5" type="ORF">D8M05_09220</name>
</gene>
<dbReference type="AlphaFoldDB" id="A0A494YZK0"/>
<evidence type="ECO:0000256" key="2">
    <source>
        <dbReference type="ARBA" id="ARBA00023125"/>
    </source>
</evidence>
<dbReference type="SUPFAM" id="SSF53822">
    <property type="entry name" value="Periplasmic binding protein-like I"/>
    <property type="match status" value="1"/>
</dbReference>
<accession>A0A494YZK0</accession>
<dbReference type="SUPFAM" id="SSF46785">
    <property type="entry name" value="Winged helix' DNA-binding domain"/>
    <property type="match status" value="1"/>
</dbReference>
<dbReference type="InterPro" id="IPR033532">
    <property type="entry name" value="AraR_ligand_bind_dom"/>
</dbReference>
<sequence>MKTKHSIVREFIKSKILDGTYVPNQKISSESELMERFNVSRHTVRLAIGDLVNQGWLYRKQGAGTYCAERTEMDASKANQKNIAIITTHISDYIFPSIIRGAESHLSKNDYHVSLFSTDNNHGNEKQILEKLLTHHIDGVIIEPTQSAMSNPNINYYLNLEKLNIPYIMINAYYDELEPLSITIDDEKGGFLQTEHLIEQGHHNILGFFKTDDIQGTRRMKGYLKAHRKNQVQIKPSNIITYHTEEKMTKPREELEEILSQTGEDRPTAIVCYNDELAMILLDVLREKNVKVPEDISLIGFDDSVLSRVSEVKLTTVRHPQSEMGETAAKMMLNLLDIKHGLQPDEKVSSIVYEPQLVVRNSTKDIRELV</sequence>
<organism evidence="5 6">
    <name type="scientific">Oceanobacillus bengalensis</name>
    <dbReference type="NCBI Taxonomy" id="1435466"/>
    <lineage>
        <taxon>Bacteria</taxon>
        <taxon>Bacillati</taxon>
        <taxon>Bacillota</taxon>
        <taxon>Bacilli</taxon>
        <taxon>Bacillales</taxon>
        <taxon>Bacillaceae</taxon>
        <taxon>Oceanobacillus</taxon>
    </lineage>
</organism>
<dbReference type="InterPro" id="IPR036388">
    <property type="entry name" value="WH-like_DNA-bd_sf"/>
</dbReference>
<keyword evidence="2" id="KW-0238">DNA-binding</keyword>
<dbReference type="InterPro" id="IPR046335">
    <property type="entry name" value="LacI/GalR-like_sensor"/>
</dbReference>
<dbReference type="GO" id="GO:0003700">
    <property type="term" value="F:DNA-binding transcription factor activity"/>
    <property type="evidence" value="ECO:0007669"/>
    <property type="project" value="InterPro"/>
</dbReference>
<dbReference type="OrthoDB" id="9813468at2"/>
<dbReference type="SMART" id="SM00345">
    <property type="entry name" value="HTH_GNTR"/>
    <property type="match status" value="1"/>
</dbReference>
<dbReference type="GO" id="GO:0000976">
    <property type="term" value="F:transcription cis-regulatory region binding"/>
    <property type="evidence" value="ECO:0007669"/>
    <property type="project" value="TreeGrafter"/>
</dbReference>
<reference evidence="5 6" key="1">
    <citation type="journal article" date="2015" name="Antonie Van Leeuwenhoek">
        <title>Oceanobacillus bengalensis sp. nov., a bacterium isolated from seawater of the Bay of Bengal.</title>
        <authorList>
            <person name="Yongchang O."/>
            <person name="Xiang W."/>
            <person name="Wang G."/>
        </authorList>
    </citation>
    <scope>NUCLEOTIDE SEQUENCE [LARGE SCALE GENOMIC DNA]</scope>
    <source>
        <strain evidence="5 6">MCCC 1K00260</strain>
    </source>
</reference>
<dbReference type="InterPro" id="IPR036390">
    <property type="entry name" value="WH_DNA-bd_sf"/>
</dbReference>
<dbReference type="InterPro" id="IPR028082">
    <property type="entry name" value="Peripla_BP_I"/>
</dbReference>
<dbReference type="Proteomes" id="UP000281813">
    <property type="component" value="Unassembled WGS sequence"/>
</dbReference>
<evidence type="ECO:0000256" key="3">
    <source>
        <dbReference type="ARBA" id="ARBA00023163"/>
    </source>
</evidence>
<dbReference type="CDD" id="cd01541">
    <property type="entry name" value="PBP1_AraR"/>
    <property type="match status" value="1"/>
</dbReference>
<proteinExistence type="predicted"/>
<dbReference type="PANTHER" id="PTHR30146:SF150">
    <property type="entry name" value="ARABINOSE METABOLISM TRANSCRIPTIONAL REPRESSOR"/>
    <property type="match status" value="1"/>
</dbReference>
<dbReference type="InterPro" id="IPR000524">
    <property type="entry name" value="Tscrpt_reg_HTH_GntR"/>
</dbReference>
<dbReference type="Pfam" id="PF13377">
    <property type="entry name" value="Peripla_BP_3"/>
    <property type="match status" value="1"/>
</dbReference>
<dbReference type="PROSITE" id="PS50949">
    <property type="entry name" value="HTH_GNTR"/>
    <property type="match status" value="1"/>
</dbReference>
<feature type="domain" description="HTH gntR-type" evidence="4">
    <location>
        <begin position="2"/>
        <end position="70"/>
    </location>
</feature>
<evidence type="ECO:0000259" key="4">
    <source>
        <dbReference type="PROSITE" id="PS50949"/>
    </source>
</evidence>
<dbReference type="Pfam" id="PF00392">
    <property type="entry name" value="GntR"/>
    <property type="match status" value="1"/>
</dbReference>
<dbReference type="Gene3D" id="3.40.50.2300">
    <property type="match status" value="2"/>
</dbReference>
<name>A0A494YZK0_9BACI</name>
<protein>
    <submittedName>
        <fullName evidence="5">GntR family transcriptional regulator</fullName>
    </submittedName>
</protein>
<dbReference type="EMBL" id="RBZO01000012">
    <property type="protein sequence ID" value="RKQ15678.1"/>
    <property type="molecule type" value="Genomic_DNA"/>
</dbReference>
<dbReference type="RefSeq" id="WP_121131010.1">
    <property type="nucleotide sequence ID" value="NZ_JBHUFK010000002.1"/>
</dbReference>
<dbReference type="Gene3D" id="1.10.10.10">
    <property type="entry name" value="Winged helix-like DNA-binding domain superfamily/Winged helix DNA-binding domain"/>
    <property type="match status" value="1"/>
</dbReference>